<keyword evidence="2" id="KW-1185">Reference proteome</keyword>
<reference evidence="1" key="1">
    <citation type="submission" date="2021-06" db="EMBL/GenBank/DDBJ databases">
        <authorList>
            <person name="Hodson N. C."/>
            <person name="Mongue J. A."/>
            <person name="Jaron S. K."/>
        </authorList>
    </citation>
    <scope>NUCLEOTIDE SEQUENCE</scope>
</reference>
<proteinExistence type="predicted"/>
<feature type="non-terminal residue" evidence="1">
    <location>
        <position position="1"/>
    </location>
</feature>
<sequence>MDFIILEKILNGLQLPVDYLQKFRVQCLDDKTIKLTLKDEDLKEELRHIVPVAGHRIAISSSFKKELEECQIKCSLCDLFLERKWDAIWSHFKRAHKFNTRSRNNLDALCAIPNLLGLVHSKG</sequence>
<comment type="caution">
    <text evidence="1">The sequence shown here is derived from an EMBL/GenBank/DDBJ whole genome shotgun (WGS) entry which is preliminary data.</text>
</comment>
<gene>
    <name evidence="1" type="ORF">AFUS01_LOCUS34753</name>
</gene>
<evidence type="ECO:0000313" key="2">
    <source>
        <dbReference type="Proteomes" id="UP000708208"/>
    </source>
</evidence>
<accession>A0A8J2KW96</accession>
<dbReference type="AlphaFoldDB" id="A0A8J2KW96"/>
<name>A0A8J2KW96_9HEXA</name>
<dbReference type="Proteomes" id="UP000708208">
    <property type="component" value="Unassembled WGS sequence"/>
</dbReference>
<evidence type="ECO:0000313" key="1">
    <source>
        <dbReference type="EMBL" id="CAG7824604.1"/>
    </source>
</evidence>
<organism evidence="1 2">
    <name type="scientific">Allacma fusca</name>
    <dbReference type="NCBI Taxonomy" id="39272"/>
    <lineage>
        <taxon>Eukaryota</taxon>
        <taxon>Metazoa</taxon>
        <taxon>Ecdysozoa</taxon>
        <taxon>Arthropoda</taxon>
        <taxon>Hexapoda</taxon>
        <taxon>Collembola</taxon>
        <taxon>Symphypleona</taxon>
        <taxon>Sminthuridae</taxon>
        <taxon>Allacma</taxon>
    </lineage>
</organism>
<protein>
    <submittedName>
        <fullName evidence="1">Uncharacterized protein</fullName>
    </submittedName>
</protein>
<dbReference type="EMBL" id="CAJVCH010533463">
    <property type="protein sequence ID" value="CAG7824604.1"/>
    <property type="molecule type" value="Genomic_DNA"/>
</dbReference>